<accession>A0ACD3BFG3</accession>
<gene>
    <name evidence="1" type="ORF">BDN72DRAFT_953169</name>
</gene>
<sequence>MPASRNTLQPFASPPTSPSMHLPTPQSPADLGHYLSDNAVIPNSPSPSNSQVQSPTTQRLAEQRTAAWLQVNGQTATPESSPHRPRLMDPSMSLSGLHSRTTSHILNESSDTKPSQSSSLSSRESPVPDPVGISRLSSPFIDRSPTSSRNDQPATFGRSRSHSPLLGDSVSLHDSTLLFKSQRPSYSTPPPPHISLQSTDLVALPGDTRDGLSSHFREIEDRRPEYLKRAKRTLMEADLTADADDERNAPVGIVQSPATGRRLKLFQETSEESFEESLMAGGYGLYKTTDWVRQPQPLSIPLSTLNGGSVVALLEQTHDAPPTELDKRKRRRLDAFRTGPLAAERHHTHLQTVHLEGTGRVLMEAPNEEPVTQPRTPPRKRGTTRRRKAATGKENQSSQSVEEPVFRPNWPDSEFPWKLRLDEEADRAKAEEDKRMRCIERFLDEDSDEEDTSDSTMLVDDVALGDDACSAASKGVPDTLHGYSGLFLGDPADARTALLAAAGTRMELVEEPDADAELCLCKGQDDGRELVQCNKCDTWYHLECVGIQDIAELGKEEDPWYCSGCIPRRSSSPDLMETSITSKEPILVPTAEDIRPKQVYDPPFFQPSLQDSPLTWYSSRPPKTPTRANRADDAGFSSASDSSWVNSSKYAPSTPSRGPSHHDPSIHHRIDPSYEESPFDPTSTPSRAIKFGVPFITPKEGWWTGRGVSLFPHLTTPLDASRRSDAGHHLARGDTNSPTRRLRGVEQNHGNSPLPPVTSIRSSFAPPSGMEESPIIRSRGVEKLRYDQD</sequence>
<name>A0ACD3BFG3_9AGAR</name>
<evidence type="ECO:0000313" key="1">
    <source>
        <dbReference type="EMBL" id="TFK76625.1"/>
    </source>
</evidence>
<protein>
    <submittedName>
        <fullName evidence="1">Uncharacterized protein</fullName>
    </submittedName>
</protein>
<dbReference type="Proteomes" id="UP000308600">
    <property type="component" value="Unassembled WGS sequence"/>
</dbReference>
<reference evidence="1 2" key="1">
    <citation type="journal article" date="2019" name="Nat. Ecol. Evol.">
        <title>Megaphylogeny resolves global patterns of mushroom evolution.</title>
        <authorList>
            <person name="Varga T."/>
            <person name="Krizsan K."/>
            <person name="Foldi C."/>
            <person name="Dima B."/>
            <person name="Sanchez-Garcia M."/>
            <person name="Sanchez-Ramirez S."/>
            <person name="Szollosi G.J."/>
            <person name="Szarkandi J.G."/>
            <person name="Papp V."/>
            <person name="Albert L."/>
            <person name="Andreopoulos W."/>
            <person name="Angelini C."/>
            <person name="Antonin V."/>
            <person name="Barry K.W."/>
            <person name="Bougher N.L."/>
            <person name="Buchanan P."/>
            <person name="Buyck B."/>
            <person name="Bense V."/>
            <person name="Catcheside P."/>
            <person name="Chovatia M."/>
            <person name="Cooper J."/>
            <person name="Damon W."/>
            <person name="Desjardin D."/>
            <person name="Finy P."/>
            <person name="Geml J."/>
            <person name="Haridas S."/>
            <person name="Hughes K."/>
            <person name="Justo A."/>
            <person name="Karasinski D."/>
            <person name="Kautmanova I."/>
            <person name="Kiss B."/>
            <person name="Kocsube S."/>
            <person name="Kotiranta H."/>
            <person name="LaButti K.M."/>
            <person name="Lechner B.E."/>
            <person name="Liimatainen K."/>
            <person name="Lipzen A."/>
            <person name="Lukacs Z."/>
            <person name="Mihaltcheva S."/>
            <person name="Morgado L.N."/>
            <person name="Niskanen T."/>
            <person name="Noordeloos M.E."/>
            <person name="Ohm R.A."/>
            <person name="Ortiz-Santana B."/>
            <person name="Ovrebo C."/>
            <person name="Racz N."/>
            <person name="Riley R."/>
            <person name="Savchenko A."/>
            <person name="Shiryaev A."/>
            <person name="Soop K."/>
            <person name="Spirin V."/>
            <person name="Szebenyi C."/>
            <person name="Tomsovsky M."/>
            <person name="Tulloss R.E."/>
            <person name="Uehling J."/>
            <person name="Grigoriev I.V."/>
            <person name="Vagvolgyi C."/>
            <person name="Papp T."/>
            <person name="Martin F.M."/>
            <person name="Miettinen O."/>
            <person name="Hibbett D.S."/>
            <person name="Nagy L.G."/>
        </authorList>
    </citation>
    <scope>NUCLEOTIDE SEQUENCE [LARGE SCALE GENOMIC DNA]</scope>
    <source>
        <strain evidence="1 2">NL-1719</strain>
    </source>
</reference>
<organism evidence="1 2">
    <name type="scientific">Pluteus cervinus</name>
    <dbReference type="NCBI Taxonomy" id="181527"/>
    <lineage>
        <taxon>Eukaryota</taxon>
        <taxon>Fungi</taxon>
        <taxon>Dikarya</taxon>
        <taxon>Basidiomycota</taxon>
        <taxon>Agaricomycotina</taxon>
        <taxon>Agaricomycetes</taxon>
        <taxon>Agaricomycetidae</taxon>
        <taxon>Agaricales</taxon>
        <taxon>Pluteineae</taxon>
        <taxon>Pluteaceae</taxon>
        <taxon>Pluteus</taxon>
    </lineage>
</organism>
<evidence type="ECO:0000313" key="2">
    <source>
        <dbReference type="Proteomes" id="UP000308600"/>
    </source>
</evidence>
<keyword evidence="2" id="KW-1185">Reference proteome</keyword>
<proteinExistence type="predicted"/>
<dbReference type="EMBL" id="ML208259">
    <property type="protein sequence ID" value="TFK76625.1"/>
    <property type="molecule type" value="Genomic_DNA"/>
</dbReference>